<name>A0A556M7L2_9SPHI</name>
<evidence type="ECO:0000313" key="1">
    <source>
        <dbReference type="EMBL" id="TSJ35898.1"/>
    </source>
</evidence>
<protein>
    <submittedName>
        <fullName evidence="1">Uncharacterized protein</fullName>
    </submittedName>
</protein>
<organism evidence="1 2">
    <name type="scientific">Mucilaginibacter corticis</name>
    <dbReference type="NCBI Taxonomy" id="2597670"/>
    <lineage>
        <taxon>Bacteria</taxon>
        <taxon>Pseudomonadati</taxon>
        <taxon>Bacteroidota</taxon>
        <taxon>Sphingobacteriia</taxon>
        <taxon>Sphingobacteriales</taxon>
        <taxon>Sphingobacteriaceae</taxon>
        <taxon>Mucilaginibacter</taxon>
    </lineage>
</organism>
<sequence length="119" mass="14008">MASRLLDQLMTMTPEQQVQEFLSKPFRSGNTLFEFSFYFQTESRGLMEVVYLLSETVEFFRFEIEYTDFLPGITFEDLEITLLNGAIINQVKMPLSEALYCLTNQINRIWKQNQNEAII</sequence>
<accession>A0A556M7L2</accession>
<reference evidence="1 2" key="1">
    <citation type="submission" date="2019-07" db="EMBL/GenBank/DDBJ databases">
        <authorList>
            <person name="Huq M.A."/>
        </authorList>
    </citation>
    <scope>NUCLEOTIDE SEQUENCE [LARGE SCALE GENOMIC DNA]</scope>
    <source>
        <strain evidence="1 2">MAH-19</strain>
    </source>
</reference>
<dbReference type="Proteomes" id="UP000318733">
    <property type="component" value="Unassembled WGS sequence"/>
</dbReference>
<comment type="caution">
    <text evidence="1">The sequence shown here is derived from an EMBL/GenBank/DDBJ whole genome shotgun (WGS) entry which is preliminary data.</text>
</comment>
<proteinExistence type="predicted"/>
<gene>
    <name evidence="1" type="ORF">FO440_23550</name>
</gene>
<dbReference type="AlphaFoldDB" id="A0A556M7L2"/>
<evidence type="ECO:0000313" key="2">
    <source>
        <dbReference type="Proteomes" id="UP000318733"/>
    </source>
</evidence>
<keyword evidence="2" id="KW-1185">Reference proteome</keyword>
<dbReference type="EMBL" id="VLPK01000008">
    <property type="protein sequence ID" value="TSJ35898.1"/>
    <property type="molecule type" value="Genomic_DNA"/>
</dbReference>